<keyword evidence="1" id="KW-0808">Transferase</keyword>
<dbReference type="Gene3D" id="3.40.50.2000">
    <property type="entry name" value="Glycogen Phosphorylase B"/>
    <property type="match status" value="1"/>
</dbReference>
<dbReference type="Proteomes" id="UP000315540">
    <property type="component" value="Unassembled WGS sequence"/>
</dbReference>
<accession>A0A504J4E3</accession>
<keyword evidence="2" id="KW-1185">Reference proteome</keyword>
<gene>
    <name evidence="1" type="ORF">FHK87_11090</name>
</gene>
<proteinExistence type="predicted"/>
<comment type="caution">
    <text evidence="1">The sequence shown here is derived from an EMBL/GenBank/DDBJ whole genome shotgun (WGS) entry which is preliminary data.</text>
</comment>
<reference evidence="1 2" key="1">
    <citation type="submission" date="2019-06" db="EMBL/GenBank/DDBJ databases">
        <authorList>
            <person name="Meng X."/>
        </authorList>
    </citation>
    <scope>NUCLEOTIDE SEQUENCE [LARGE SCALE GENOMIC DNA]</scope>
    <source>
        <strain evidence="1 2">M625</strain>
    </source>
</reference>
<sequence>MSTQQSQELFFQIDPKQSSERTPGTINILYVAPKENASGYYRMVLPYRFLYFHATFDTHVVGLGKEDFSKPFALSKELELDQWAAWADYMIFPMTTQPLHYLCKAFKSIHPKLRLVMDIDTPIHFLSKHDPLSKKLDQKKLESLEQNMLQMDMLTFSNDRLLDAYFNYFLARKQLEKMPNLEYIPTLFTKLHFSALRWEAIEKQKSSDTTIIRIGIITEVRDINEIIALLPVMEAIMEKYPDTVQFVILGWGGLLSDGSKPLQSIAIEYHPAMRYDRYLNCLYNLNLDIAMLVKPKDAYHRLLDHPILLEIAYMGIPAVISKGCMVYEDLFPEDQGLFPQTHDAWIKALTRLIEQPRLRNTLAKTFMENAKEWCTYSQEHITELLEIFN</sequence>
<evidence type="ECO:0000313" key="2">
    <source>
        <dbReference type="Proteomes" id="UP000315540"/>
    </source>
</evidence>
<organism evidence="1 2">
    <name type="scientific">Aquimarina algicola</name>
    <dbReference type="NCBI Taxonomy" id="2589995"/>
    <lineage>
        <taxon>Bacteria</taxon>
        <taxon>Pseudomonadati</taxon>
        <taxon>Bacteroidota</taxon>
        <taxon>Flavobacteriia</taxon>
        <taxon>Flavobacteriales</taxon>
        <taxon>Flavobacteriaceae</taxon>
        <taxon>Aquimarina</taxon>
    </lineage>
</organism>
<dbReference type="OrthoDB" id="1163388at2"/>
<dbReference type="AlphaFoldDB" id="A0A504J4E3"/>
<evidence type="ECO:0000313" key="1">
    <source>
        <dbReference type="EMBL" id="TPN85826.1"/>
    </source>
</evidence>
<name>A0A504J4E3_9FLAO</name>
<protein>
    <submittedName>
        <fullName evidence="1">Glycosyltransferase family 1 protein</fullName>
    </submittedName>
</protein>
<dbReference type="SUPFAM" id="SSF53756">
    <property type="entry name" value="UDP-Glycosyltransferase/glycogen phosphorylase"/>
    <property type="match status" value="1"/>
</dbReference>
<dbReference type="EMBL" id="VFWZ01000003">
    <property type="protein sequence ID" value="TPN85826.1"/>
    <property type="molecule type" value="Genomic_DNA"/>
</dbReference>
<dbReference type="GO" id="GO:0016740">
    <property type="term" value="F:transferase activity"/>
    <property type="evidence" value="ECO:0007669"/>
    <property type="project" value="UniProtKB-KW"/>
</dbReference>
<dbReference type="RefSeq" id="WP_140592800.1">
    <property type="nucleotide sequence ID" value="NZ_VFWZ01000003.1"/>
</dbReference>